<protein>
    <submittedName>
        <fullName evidence="4">Uncharacterized protein</fullName>
    </submittedName>
</protein>
<dbReference type="InterPro" id="IPR025110">
    <property type="entry name" value="AMP-bd_C"/>
</dbReference>
<name>A0A7R9IBV7_9NEOP</name>
<dbReference type="Pfam" id="PF00501">
    <property type="entry name" value="AMP-binding"/>
    <property type="match status" value="2"/>
</dbReference>
<evidence type="ECO:0000259" key="2">
    <source>
        <dbReference type="Pfam" id="PF00501"/>
    </source>
</evidence>
<organism evidence="4">
    <name type="scientific">Timema tahoe</name>
    <dbReference type="NCBI Taxonomy" id="61484"/>
    <lineage>
        <taxon>Eukaryota</taxon>
        <taxon>Metazoa</taxon>
        <taxon>Ecdysozoa</taxon>
        <taxon>Arthropoda</taxon>
        <taxon>Hexapoda</taxon>
        <taxon>Insecta</taxon>
        <taxon>Pterygota</taxon>
        <taxon>Neoptera</taxon>
        <taxon>Polyneoptera</taxon>
        <taxon>Phasmatodea</taxon>
        <taxon>Timematodea</taxon>
        <taxon>Timematoidea</taxon>
        <taxon>Timematidae</taxon>
        <taxon>Timema</taxon>
    </lineage>
</organism>
<dbReference type="PANTHER" id="PTHR43201:SF8">
    <property type="entry name" value="ACYL-COA SYNTHETASE FAMILY MEMBER 3"/>
    <property type="match status" value="1"/>
</dbReference>
<feature type="domain" description="AMP-binding enzyme C-terminal" evidence="3">
    <location>
        <begin position="518"/>
        <end position="593"/>
    </location>
</feature>
<accession>A0A7R9IBV7</accession>
<dbReference type="AlphaFoldDB" id="A0A7R9IBV7"/>
<proteinExistence type="inferred from homology"/>
<dbReference type="EMBL" id="OE000214">
    <property type="protein sequence ID" value="CAD7452918.1"/>
    <property type="molecule type" value="Genomic_DNA"/>
</dbReference>
<evidence type="ECO:0000259" key="3">
    <source>
        <dbReference type="Pfam" id="PF13193"/>
    </source>
</evidence>
<dbReference type="Pfam" id="PF13193">
    <property type="entry name" value="AMP-binding_C"/>
    <property type="match status" value="1"/>
</dbReference>
<sequence length="609" mass="67650">MLPFLELFQSSVAPHSLVTDSHKFASEISFHLDGNTQERVAFLCPNNASYLIAQWACWISGQIAVPMNDKHPLPLMEHYVTNSEAKLVVTTRHYAKMIAKLCLKIGSKMLIMDDILQISSRRTDGEDIAALDSYGIGLEPEFYETSEALIIYTSGTTGLPKVNNNTRRERDILSVKALIIITNGHNNLAEINNGAQPQDSKKDALLARTDHVHVDSPLFWVRRFGRQSLNHGAVLSHRAIQTQVSSLVQAWGWTRHDGVLHVLPLHHIHGIVNVLTCPLAVGATCVMLPKFDARQVWRHLLSNARVNIFMAVPTIYMKLIEEYENNLKDREEEVRDICSSKIRLMVSGSAALPAPLSKRWADITGHTLLERYGMTETGMVLSNKLEGERRLGNTMVTTLVLKYKYDETLTSQDRYVGLPLPGVEVQISGPDYEPLVTGDNSGSVVVSTDHANGELLVRGPTLFSGYYNKPEATSKEFTQDGWFKTGDTARYEDGMYQILGRTSVDIIKTGGYKVSALEIETQLLTHPSISECAVVGLKDDTWGQKVAAVAVLKPGCEVSLSELRQWSKERLASYASPSVLKVIDTLPKNAMGKVNKKELIKELFPDAAQ</sequence>
<feature type="domain" description="AMP-dependent synthetase/ligase" evidence="2">
    <location>
        <begin position="19"/>
        <end position="161"/>
    </location>
</feature>
<dbReference type="InterPro" id="IPR045851">
    <property type="entry name" value="AMP-bd_C_sf"/>
</dbReference>
<dbReference type="Gene3D" id="3.30.300.30">
    <property type="match status" value="1"/>
</dbReference>
<dbReference type="InterPro" id="IPR020845">
    <property type="entry name" value="AMP-binding_CS"/>
</dbReference>
<dbReference type="GO" id="GO:0031956">
    <property type="term" value="F:medium-chain fatty acid-CoA ligase activity"/>
    <property type="evidence" value="ECO:0007669"/>
    <property type="project" value="TreeGrafter"/>
</dbReference>
<dbReference type="CDD" id="cd05941">
    <property type="entry name" value="MCS"/>
    <property type="match status" value="1"/>
</dbReference>
<comment type="similarity">
    <text evidence="1">Belongs to the ATP-dependent AMP-binding enzyme family.</text>
</comment>
<dbReference type="InterPro" id="IPR000873">
    <property type="entry name" value="AMP-dep_synth/lig_dom"/>
</dbReference>
<dbReference type="GO" id="GO:0006631">
    <property type="term" value="P:fatty acid metabolic process"/>
    <property type="evidence" value="ECO:0007669"/>
    <property type="project" value="TreeGrafter"/>
</dbReference>
<reference evidence="4" key="1">
    <citation type="submission" date="2020-11" db="EMBL/GenBank/DDBJ databases">
        <authorList>
            <person name="Tran Van P."/>
        </authorList>
    </citation>
    <scope>NUCLEOTIDE SEQUENCE</scope>
</reference>
<dbReference type="SUPFAM" id="SSF56801">
    <property type="entry name" value="Acetyl-CoA synthetase-like"/>
    <property type="match status" value="2"/>
</dbReference>
<dbReference type="PROSITE" id="PS00455">
    <property type="entry name" value="AMP_BINDING"/>
    <property type="match status" value="1"/>
</dbReference>
<dbReference type="InterPro" id="IPR042099">
    <property type="entry name" value="ANL_N_sf"/>
</dbReference>
<dbReference type="PANTHER" id="PTHR43201">
    <property type="entry name" value="ACYL-COA SYNTHETASE"/>
    <property type="match status" value="1"/>
</dbReference>
<evidence type="ECO:0000256" key="1">
    <source>
        <dbReference type="ARBA" id="ARBA00006432"/>
    </source>
</evidence>
<dbReference type="Gene3D" id="3.40.50.12780">
    <property type="entry name" value="N-terminal domain of ligase-like"/>
    <property type="match status" value="2"/>
</dbReference>
<gene>
    <name evidence="4" type="ORF">TTEB3V08_LOCUS1077</name>
</gene>
<evidence type="ECO:0000313" key="4">
    <source>
        <dbReference type="EMBL" id="CAD7452918.1"/>
    </source>
</evidence>
<feature type="domain" description="AMP-dependent synthetase/ligase" evidence="2">
    <location>
        <begin position="232"/>
        <end position="467"/>
    </location>
</feature>